<keyword evidence="1" id="KW-0805">Transcription regulation</keyword>
<evidence type="ECO:0000256" key="3">
    <source>
        <dbReference type="ARBA" id="ARBA00023159"/>
    </source>
</evidence>
<dbReference type="InterPro" id="IPR018490">
    <property type="entry name" value="cNMP-bd_dom_sf"/>
</dbReference>
<dbReference type="Proteomes" id="UP001303902">
    <property type="component" value="Chromosome"/>
</dbReference>
<dbReference type="SUPFAM" id="SSF46785">
    <property type="entry name" value="Winged helix' DNA-binding domain"/>
    <property type="match status" value="1"/>
</dbReference>
<keyword evidence="2" id="KW-0238">DNA-binding</keyword>
<dbReference type="InterPro" id="IPR000595">
    <property type="entry name" value="cNMP-bd_dom"/>
</dbReference>
<dbReference type="PANTHER" id="PTHR24567">
    <property type="entry name" value="CRP FAMILY TRANSCRIPTIONAL REGULATORY PROTEIN"/>
    <property type="match status" value="1"/>
</dbReference>
<proteinExistence type="predicted"/>
<dbReference type="SMART" id="SM00100">
    <property type="entry name" value="cNMP"/>
    <property type="match status" value="1"/>
</dbReference>
<sequence length="232" mass="27109">MDSHMKELELLNPWFDKLPYQWENLNEFGSIIKFKKNEPIFHQNDYSEYIYLVKKGRVRLYLISPGGEEKALAIVGENGILGECSLSQDSTYSTSAICASDVELRRITRQDFVKFIAREPDFIFQTLDMITKKYRLLATQSLQLSYMKSLPRICALLVQLSQKYSVILDDKKIQLTIQFTQQEMANLLGTTRVTVAKNIKWLEDQQYIHKQGKFYVINDIQELNELANDQLY</sequence>
<accession>A0ABZ0L810</accession>
<reference evidence="7 8" key="1">
    <citation type="submission" date="2023-06" db="EMBL/GenBank/DDBJ databases">
        <title>Sporosarcina sp. nov., isolated from Korean tranditional fermented seafood 'Jeotgal'.</title>
        <authorList>
            <person name="Yang A.I."/>
            <person name="Shin N.-R."/>
        </authorList>
    </citation>
    <scope>NUCLEOTIDE SEQUENCE [LARGE SCALE GENOMIC DNA]</scope>
    <source>
        <strain evidence="7 8">T2O-4</strain>
    </source>
</reference>
<dbReference type="CDD" id="cd00092">
    <property type="entry name" value="HTH_CRP"/>
    <property type="match status" value="1"/>
</dbReference>
<protein>
    <submittedName>
        <fullName evidence="7">Crp/Fnr family transcriptional regulator</fullName>
    </submittedName>
</protein>
<evidence type="ECO:0000256" key="1">
    <source>
        <dbReference type="ARBA" id="ARBA00023015"/>
    </source>
</evidence>
<evidence type="ECO:0000259" key="6">
    <source>
        <dbReference type="PROSITE" id="PS51063"/>
    </source>
</evidence>
<dbReference type="Pfam" id="PF00027">
    <property type="entry name" value="cNMP_binding"/>
    <property type="match status" value="1"/>
</dbReference>
<dbReference type="PANTHER" id="PTHR24567:SF74">
    <property type="entry name" value="HTH-TYPE TRANSCRIPTIONAL REGULATOR ARCR"/>
    <property type="match status" value="1"/>
</dbReference>
<evidence type="ECO:0000313" key="7">
    <source>
        <dbReference type="EMBL" id="WOV88078.1"/>
    </source>
</evidence>
<dbReference type="InterPro" id="IPR036390">
    <property type="entry name" value="WH_DNA-bd_sf"/>
</dbReference>
<keyword evidence="4" id="KW-0804">Transcription</keyword>
<dbReference type="CDD" id="cd00038">
    <property type="entry name" value="CAP_ED"/>
    <property type="match status" value="1"/>
</dbReference>
<evidence type="ECO:0000313" key="8">
    <source>
        <dbReference type="Proteomes" id="UP001303902"/>
    </source>
</evidence>
<dbReference type="PROSITE" id="PS50042">
    <property type="entry name" value="CNMP_BINDING_3"/>
    <property type="match status" value="1"/>
</dbReference>
<keyword evidence="3" id="KW-0010">Activator</keyword>
<organism evidence="7 8">
    <name type="scientific">Sporosarcina oncorhynchi</name>
    <dbReference type="NCBI Taxonomy" id="3056444"/>
    <lineage>
        <taxon>Bacteria</taxon>
        <taxon>Bacillati</taxon>
        <taxon>Bacillota</taxon>
        <taxon>Bacilli</taxon>
        <taxon>Bacillales</taxon>
        <taxon>Caryophanaceae</taxon>
        <taxon>Sporosarcina</taxon>
    </lineage>
</organism>
<dbReference type="Pfam" id="PF13545">
    <property type="entry name" value="HTH_Crp_2"/>
    <property type="match status" value="1"/>
</dbReference>
<evidence type="ECO:0000259" key="5">
    <source>
        <dbReference type="PROSITE" id="PS50042"/>
    </source>
</evidence>
<feature type="domain" description="Cyclic nucleotide-binding" evidence="5">
    <location>
        <begin position="34"/>
        <end position="133"/>
    </location>
</feature>
<dbReference type="InterPro" id="IPR014710">
    <property type="entry name" value="RmlC-like_jellyroll"/>
</dbReference>
<name>A0ABZ0L810_9BACL</name>
<dbReference type="InterPro" id="IPR050397">
    <property type="entry name" value="Env_Response_Regulators"/>
</dbReference>
<gene>
    <name evidence="7" type="ORF">QWT69_02845</name>
</gene>
<dbReference type="PROSITE" id="PS51063">
    <property type="entry name" value="HTH_CRP_2"/>
    <property type="match status" value="1"/>
</dbReference>
<dbReference type="RefSeq" id="WP_317968774.1">
    <property type="nucleotide sequence ID" value="NZ_CP129118.1"/>
</dbReference>
<dbReference type="SUPFAM" id="SSF51206">
    <property type="entry name" value="cAMP-binding domain-like"/>
    <property type="match status" value="1"/>
</dbReference>
<dbReference type="InterPro" id="IPR012318">
    <property type="entry name" value="HTH_CRP"/>
</dbReference>
<keyword evidence="8" id="KW-1185">Reference proteome</keyword>
<evidence type="ECO:0000256" key="4">
    <source>
        <dbReference type="ARBA" id="ARBA00023163"/>
    </source>
</evidence>
<feature type="domain" description="HTH crp-type" evidence="6">
    <location>
        <begin position="147"/>
        <end position="221"/>
    </location>
</feature>
<dbReference type="Gene3D" id="2.60.120.10">
    <property type="entry name" value="Jelly Rolls"/>
    <property type="match status" value="1"/>
</dbReference>
<dbReference type="EMBL" id="CP129118">
    <property type="protein sequence ID" value="WOV88078.1"/>
    <property type="molecule type" value="Genomic_DNA"/>
</dbReference>
<evidence type="ECO:0000256" key="2">
    <source>
        <dbReference type="ARBA" id="ARBA00023125"/>
    </source>
</evidence>
<dbReference type="SMART" id="SM00419">
    <property type="entry name" value="HTH_CRP"/>
    <property type="match status" value="1"/>
</dbReference>